<feature type="transmembrane region" description="Helical" evidence="3">
    <location>
        <begin position="697"/>
        <end position="716"/>
    </location>
</feature>
<proteinExistence type="predicted"/>
<comment type="caution">
    <text evidence="4">The sequence shown here is derived from an EMBL/GenBank/DDBJ whole genome shotgun (WGS) entry which is preliminary data.</text>
</comment>
<feature type="transmembrane region" description="Helical" evidence="3">
    <location>
        <begin position="588"/>
        <end position="606"/>
    </location>
</feature>
<feature type="transmembrane region" description="Helical" evidence="3">
    <location>
        <begin position="207"/>
        <end position="226"/>
    </location>
</feature>
<sequence>MEFLLIPLCLVMLVVLFSLKNIVRAEFKRLDNQLWQLRQEITSWKKEQVPVESKPVSVAPDSPPIAPVQPEPTTAPEPFEEPVAIPVPVEPEPTPVQRDYWKSGFEVVGETEKEEEVSAEVAFSPVQHEVQAPKPGFFDRHPDLEKFIGENLVSKIGIAILVMAIAYFVKFAIDNNWIGPVGRVAIGVLCAGVLIGIGHYLRRSYHAFSSVIVGGGIAVLYFTIALAYQQFHLFPQSIAFIIMLVITVFAVILSLLYDRQELAVIGLVGGFAAPFLVSNNSGNFRALFTYLSLLNAGLLLIAYRKNWRLLNLLAFVFTVLLFGGWLATAPATLSTKDYMAGFWFAILFHIIFFAANVAYNIRRNQSFVAADFSMILSNAALFFTAGLILLHRMQAEHLQGLFTIAMAVIYCLLSFIFFRNRKVEANIIFLLIGLTVSFISLTAPIQLKGNHITLFWATEAVLLYWVHVRSRMPLFRYTTALVWGAMMISLMIDWEAGAGLLTGLYAGITTFALFYLVRDREQRLIGYIVEIAGLLIFYISGILEIDRRIDAAAGQQSLMMYEMAYTVCFSGLLFLLRNYIRIFQVQKYLLASIIAFTLFYFFLLTSNVFHVQAEILQAGKSLVPFLWYWLAGAVVALMIAWFSRMVYNNDPLLLPLGDAAPWLLVFCSVLLLSIAGHLLVNQIFFSPTHSLSDLQRIYLKSGLPILWGGCSFVLMWQGMRKKWKTLRIISLSLFTLTLIKLFVFDIRNISVAGKIAAFFCLGVLLLVVSFMYQRLKKIIIEDEEKPSV</sequence>
<feature type="transmembrane region" description="Helical" evidence="3">
    <location>
        <begin position="238"/>
        <end position="257"/>
    </location>
</feature>
<feature type="transmembrane region" description="Helical" evidence="3">
    <location>
        <begin position="524"/>
        <end position="543"/>
    </location>
</feature>
<organism evidence="4 5">
    <name type="scientific">Flavihumibacter petaseus NBRC 106054</name>
    <dbReference type="NCBI Taxonomy" id="1220578"/>
    <lineage>
        <taxon>Bacteria</taxon>
        <taxon>Pseudomonadati</taxon>
        <taxon>Bacteroidota</taxon>
        <taxon>Chitinophagia</taxon>
        <taxon>Chitinophagales</taxon>
        <taxon>Chitinophagaceae</taxon>
        <taxon>Flavihumibacter</taxon>
    </lineage>
</organism>
<keyword evidence="3" id="KW-0812">Transmembrane</keyword>
<feature type="compositionally biased region" description="Pro residues" evidence="2">
    <location>
        <begin position="61"/>
        <end position="75"/>
    </location>
</feature>
<keyword evidence="3" id="KW-0472">Membrane</keyword>
<feature type="transmembrane region" description="Helical" evidence="3">
    <location>
        <begin position="474"/>
        <end position="492"/>
    </location>
</feature>
<feature type="transmembrane region" description="Helical" evidence="3">
    <location>
        <begin position="558"/>
        <end position="576"/>
    </location>
</feature>
<keyword evidence="5" id="KW-1185">Reference proteome</keyword>
<feature type="transmembrane region" description="Helical" evidence="3">
    <location>
        <begin position="498"/>
        <end position="517"/>
    </location>
</feature>
<dbReference type="Proteomes" id="UP000033121">
    <property type="component" value="Unassembled WGS sequence"/>
</dbReference>
<feature type="transmembrane region" description="Helical" evidence="3">
    <location>
        <begin position="728"/>
        <end position="746"/>
    </location>
</feature>
<dbReference type="PANTHER" id="PTHR38434">
    <property type="entry name" value="BLL2549 PROTEIN"/>
    <property type="match status" value="1"/>
</dbReference>
<keyword evidence="3" id="KW-1133">Transmembrane helix</keyword>
<keyword evidence="1" id="KW-0175">Coiled coil</keyword>
<evidence type="ECO:0000313" key="4">
    <source>
        <dbReference type="EMBL" id="GAO44848.1"/>
    </source>
</evidence>
<feature type="transmembrane region" description="Helical" evidence="3">
    <location>
        <begin position="425"/>
        <end position="445"/>
    </location>
</feature>
<gene>
    <name evidence="4" type="ORF">FPE01S_04_00910</name>
</gene>
<feature type="transmembrane region" description="Helical" evidence="3">
    <location>
        <begin position="626"/>
        <end position="647"/>
    </location>
</feature>
<dbReference type="InterPro" id="IPR019286">
    <property type="entry name" value="DUF2339_TM"/>
</dbReference>
<dbReference type="OrthoDB" id="666059at2"/>
<feature type="transmembrane region" description="Helical" evidence="3">
    <location>
        <begin position="397"/>
        <end position="418"/>
    </location>
</feature>
<protein>
    <recommendedName>
        <fullName evidence="6">DUF2339 domain-containing protein</fullName>
    </recommendedName>
</protein>
<feature type="transmembrane region" description="Helical" evidence="3">
    <location>
        <begin position="451"/>
        <end position="467"/>
    </location>
</feature>
<reference evidence="4 5" key="1">
    <citation type="submission" date="2015-04" db="EMBL/GenBank/DDBJ databases">
        <title>Whole genome shotgun sequence of Flavihumibacter petaseus NBRC 106054.</title>
        <authorList>
            <person name="Miyazawa S."/>
            <person name="Hosoyama A."/>
            <person name="Hashimoto M."/>
            <person name="Noguchi M."/>
            <person name="Tsuchikane K."/>
            <person name="Ohji S."/>
            <person name="Yamazoe A."/>
            <person name="Ichikawa N."/>
            <person name="Kimura A."/>
            <person name="Fujita N."/>
        </authorList>
    </citation>
    <scope>NUCLEOTIDE SEQUENCE [LARGE SCALE GENOMIC DNA]</scope>
    <source>
        <strain evidence="4 5">NBRC 106054</strain>
    </source>
</reference>
<feature type="region of interest" description="Disordered" evidence="2">
    <location>
        <begin position="52"/>
        <end position="76"/>
    </location>
</feature>
<feature type="transmembrane region" description="Helical" evidence="3">
    <location>
        <begin position="152"/>
        <end position="169"/>
    </location>
</feature>
<dbReference type="RefSeq" id="WP_046370848.1">
    <property type="nucleotide sequence ID" value="NZ_BBWV01000004.1"/>
</dbReference>
<feature type="transmembrane region" description="Helical" evidence="3">
    <location>
        <begin position="340"/>
        <end position="361"/>
    </location>
</feature>
<feature type="transmembrane region" description="Helical" evidence="3">
    <location>
        <begin position="309"/>
        <end position="328"/>
    </location>
</feature>
<evidence type="ECO:0000256" key="3">
    <source>
        <dbReference type="SAM" id="Phobius"/>
    </source>
</evidence>
<feature type="transmembrane region" description="Helical" evidence="3">
    <location>
        <begin position="659"/>
        <end position="685"/>
    </location>
</feature>
<evidence type="ECO:0000256" key="2">
    <source>
        <dbReference type="SAM" id="MobiDB-lite"/>
    </source>
</evidence>
<feature type="transmembrane region" description="Helical" evidence="3">
    <location>
        <begin position="181"/>
        <end position="201"/>
    </location>
</feature>
<feature type="coiled-coil region" evidence="1">
    <location>
        <begin position="20"/>
        <end position="47"/>
    </location>
</feature>
<evidence type="ECO:0008006" key="6">
    <source>
        <dbReference type="Google" id="ProtNLM"/>
    </source>
</evidence>
<evidence type="ECO:0000313" key="5">
    <source>
        <dbReference type="Proteomes" id="UP000033121"/>
    </source>
</evidence>
<evidence type="ECO:0000256" key="1">
    <source>
        <dbReference type="SAM" id="Coils"/>
    </source>
</evidence>
<dbReference type="STRING" id="1220578.FPE01S_04_00910"/>
<name>A0A0E9N4W4_9BACT</name>
<dbReference type="Pfam" id="PF10101">
    <property type="entry name" value="DUF2339"/>
    <property type="match status" value="1"/>
</dbReference>
<feature type="transmembrane region" description="Helical" evidence="3">
    <location>
        <begin position="284"/>
        <end position="302"/>
    </location>
</feature>
<dbReference type="AlphaFoldDB" id="A0A0E9N4W4"/>
<accession>A0A0E9N4W4</accession>
<dbReference type="PANTHER" id="PTHR38434:SF1">
    <property type="entry name" value="BLL2549 PROTEIN"/>
    <property type="match status" value="1"/>
</dbReference>
<feature type="transmembrane region" description="Helical" evidence="3">
    <location>
        <begin position="752"/>
        <end position="772"/>
    </location>
</feature>
<feature type="transmembrane region" description="Helical" evidence="3">
    <location>
        <begin position="368"/>
        <end position="391"/>
    </location>
</feature>
<dbReference type="EMBL" id="BBWV01000004">
    <property type="protein sequence ID" value="GAO44848.1"/>
    <property type="molecule type" value="Genomic_DNA"/>
</dbReference>